<gene>
    <name evidence="1" type="ORF">KME65_18390</name>
</gene>
<comment type="caution">
    <text evidence="1">The sequence shown here is derived from an EMBL/GenBank/DDBJ whole genome shotgun (WGS) entry which is preliminary data.</text>
</comment>
<name>A0A944QX30_9GAMM</name>
<reference evidence="1 2" key="1">
    <citation type="submission" date="2021-05" db="EMBL/GenBank/DDBJ databases">
        <title>Genetic and Functional Diversity in Clade A Lucinid endosymbionts from the Bahamas.</title>
        <authorList>
            <person name="Giani N.M."/>
            <person name="Engel A.S."/>
            <person name="Campbell B.J."/>
        </authorList>
    </citation>
    <scope>NUCLEOTIDE SEQUENCE [LARGE SCALE GENOMIC DNA]</scope>
    <source>
        <strain evidence="1">LUC16012Gg_MoonRockCtena</strain>
    </source>
</reference>
<dbReference type="AlphaFoldDB" id="A0A944QX30"/>
<dbReference type="EMBL" id="JAHHGM010000024">
    <property type="protein sequence ID" value="MBT2990931.1"/>
    <property type="molecule type" value="Genomic_DNA"/>
</dbReference>
<sequence length="85" mass="9582">MLKQLITLSFLLIGAVDETMAEKGDSIMFAPKEHPFTQAPQAEEGEAERCAQLANEIEALKGRPQRRHAALERYRLICTDKGRLE</sequence>
<protein>
    <submittedName>
        <fullName evidence="1">Uncharacterized protein</fullName>
    </submittedName>
</protein>
<evidence type="ECO:0000313" key="2">
    <source>
        <dbReference type="Proteomes" id="UP000770889"/>
    </source>
</evidence>
<evidence type="ECO:0000313" key="1">
    <source>
        <dbReference type="EMBL" id="MBT2990931.1"/>
    </source>
</evidence>
<organism evidence="1 2">
    <name type="scientific">Candidatus Thiodiazotropha taylori</name>
    <dbReference type="NCBI Taxonomy" id="2792791"/>
    <lineage>
        <taxon>Bacteria</taxon>
        <taxon>Pseudomonadati</taxon>
        <taxon>Pseudomonadota</taxon>
        <taxon>Gammaproteobacteria</taxon>
        <taxon>Chromatiales</taxon>
        <taxon>Sedimenticolaceae</taxon>
        <taxon>Candidatus Thiodiazotropha</taxon>
    </lineage>
</organism>
<proteinExistence type="predicted"/>
<accession>A0A944QX30</accession>
<dbReference type="Proteomes" id="UP000770889">
    <property type="component" value="Unassembled WGS sequence"/>
</dbReference>